<name>A0A9D3AJS3_9FIRM</name>
<dbReference type="Gene3D" id="1.10.10.2840">
    <property type="entry name" value="PucR C-terminal helix-turn-helix domain"/>
    <property type="match status" value="1"/>
</dbReference>
<accession>A0A9D3AJS3</accession>
<dbReference type="InterPro" id="IPR042070">
    <property type="entry name" value="PucR_C-HTH_sf"/>
</dbReference>
<evidence type="ECO:0000313" key="3">
    <source>
        <dbReference type="Proteomes" id="UP000813420"/>
    </source>
</evidence>
<dbReference type="InterPro" id="IPR025736">
    <property type="entry name" value="PucR_C-HTH_dom"/>
</dbReference>
<dbReference type="PANTHER" id="PTHR33744">
    <property type="entry name" value="CARBOHYDRATE DIACID REGULATOR"/>
    <property type="match status" value="1"/>
</dbReference>
<reference evidence="2" key="1">
    <citation type="journal article" date="2021" name="PeerJ">
        <title>Extensive microbial diversity within the chicken gut microbiome revealed by metagenomics and culture.</title>
        <authorList>
            <person name="Gilroy R."/>
            <person name="Ravi A."/>
            <person name="Getino M."/>
            <person name="Pursley I."/>
            <person name="Horton D.L."/>
            <person name="Alikhan N.F."/>
            <person name="Baker D."/>
            <person name="Gharbi K."/>
            <person name="Hall N."/>
            <person name="Watson M."/>
            <person name="Adriaenssens E.M."/>
            <person name="Foster-Nyarko E."/>
            <person name="Jarju S."/>
            <person name="Secka A."/>
            <person name="Antonio M."/>
            <person name="Oren A."/>
            <person name="Chaudhuri R.R."/>
            <person name="La Ragione R."/>
            <person name="Hildebrand F."/>
            <person name="Pallen M.J."/>
        </authorList>
    </citation>
    <scope>NUCLEOTIDE SEQUENCE</scope>
    <source>
        <strain evidence="2">USAMLcec4-12693</strain>
    </source>
</reference>
<dbReference type="EMBL" id="DYXE01000066">
    <property type="protein sequence ID" value="HJH50086.1"/>
    <property type="molecule type" value="Genomic_DNA"/>
</dbReference>
<sequence>MAEGKEYERYSEIIFGVLERNDQMEGMLQELSATFDLPVIVIDPSGKIEFDSGAEQLYEQLGIEESSRSFWTGLMGEYYAGESTEGETDKILKKEVGKGLMAAGPLLVRGILTGFCITFHEKRRNAASLNRMITRAVSIGMSWNKQIYGYRDLGTKQMLSRLLLGRDAVPDQLPAGIESSFRQYVVRPFLLVLLKTSRDFMKQSPHLHREICDHFEDVLVCIEEEEAAVLFTRCDSVEKQKKAALLAEKITLECEGTAVITEVFEDEKKIWKKRRILERILKIGMRVEPDTHFFTEYEHYMELICSYAYEKLGAEGYGYRDLDRLAAEDREKGTDFYRSLKEYLLSGNHVNHAAKNLYIHRNTMVYRLAKIHEILGLDINQPDISRKLLLTMILREFQCGQKE</sequence>
<evidence type="ECO:0000313" key="2">
    <source>
        <dbReference type="EMBL" id="HJH50086.1"/>
    </source>
</evidence>
<comment type="caution">
    <text evidence="2">The sequence shown here is derived from an EMBL/GenBank/DDBJ whole genome shotgun (WGS) entry which is preliminary data.</text>
</comment>
<dbReference type="Pfam" id="PF13556">
    <property type="entry name" value="HTH_30"/>
    <property type="match status" value="1"/>
</dbReference>
<reference evidence="2" key="2">
    <citation type="submission" date="2021-09" db="EMBL/GenBank/DDBJ databases">
        <authorList>
            <person name="Gilroy R."/>
        </authorList>
    </citation>
    <scope>NUCLEOTIDE SEQUENCE</scope>
    <source>
        <strain evidence="2">USAMLcec4-12693</strain>
    </source>
</reference>
<protein>
    <submittedName>
        <fullName evidence="2">Helix-turn-helix domain-containing protein</fullName>
    </submittedName>
</protein>
<dbReference type="InterPro" id="IPR051448">
    <property type="entry name" value="CdaR-like_regulators"/>
</dbReference>
<organism evidence="2 3">
    <name type="scientific">Merdimonas faecis</name>
    <dbReference type="NCBI Taxonomy" id="1653435"/>
    <lineage>
        <taxon>Bacteria</taxon>
        <taxon>Bacillati</taxon>
        <taxon>Bacillota</taxon>
        <taxon>Clostridia</taxon>
        <taxon>Lachnospirales</taxon>
        <taxon>Lachnospiraceae</taxon>
        <taxon>Merdimonas</taxon>
    </lineage>
</organism>
<dbReference type="OrthoDB" id="212459at2"/>
<dbReference type="AlphaFoldDB" id="A0A9D3AJS3"/>
<feature type="domain" description="PucR C-terminal helix-turn-helix" evidence="1">
    <location>
        <begin position="338"/>
        <end position="385"/>
    </location>
</feature>
<gene>
    <name evidence="2" type="ORF">K8V39_07470</name>
</gene>
<dbReference type="RefSeq" id="WP_070089820.1">
    <property type="nucleotide sequence ID" value="NZ_CABMJS010000023.1"/>
</dbReference>
<dbReference type="Proteomes" id="UP000813420">
    <property type="component" value="Unassembled WGS sequence"/>
</dbReference>
<evidence type="ECO:0000259" key="1">
    <source>
        <dbReference type="Pfam" id="PF13556"/>
    </source>
</evidence>
<proteinExistence type="predicted"/>